<accession>A0A4R6FN09</accession>
<organism evidence="1 2">
    <name type="scientific">Stakelama pacifica</name>
    <dbReference type="NCBI Taxonomy" id="517720"/>
    <lineage>
        <taxon>Bacteria</taxon>
        <taxon>Pseudomonadati</taxon>
        <taxon>Pseudomonadota</taxon>
        <taxon>Alphaproteobacteria</taxon>
        <taxon>Sphingomonadales</taxon>
        <taxon>Sphingomonadaceae</taxon>
        <taxon>Stakelama</taxon>
    </lineage>
</organism>
<name>A0A4R6FN09_9SPHN</name>
<evidence type="ECO:0000313" key="1">
    <source>
        <dbReference type="EMBL" id="TDN82986.1"/>
    </source>
</evidence>
<reference evidence="1 2" key="1">
    <citation type="submission" date="2019-03" db="EMBL/GenBank/DDBJ databases">
        <title>Genomic Encyclopedia of Type Strains, Phase IV (KMG-IV): sequencing the most valuable type-strain genomes for metagenomic binning, comparative biology and taxonomic classification.</title>
        <authorList>
            <person name="Goeker M."/>
        </authorList>
    </citation>
    <scope>NUCLEOTIDE SEQUENCE [LARGE SCALE GENOMIC DNA]</scope>
    <source>
        <strain evidence="1 2">DSM 25059</strain>
    </source>
</reference>
<dbReference type="Proteomes" id="UP000295493">
    <property type="component" value="Unassembled WGS sequence"/>
</dbReference>
<dbReference type="RefSeq" id="WP_133495522.1">
    <property type="nucleotide sequence ID" value="NZ_BMLU01000005.1"/>
</dbReference>
<keyword evidence="2" id="KW-1185">Reference proteome</keyword>
<comment type="caution">
    <text evidence="1">The sequence shown here is derived from an EMBL/GenBank/DDBJ whole genome shotgun (WGS) entry which is preliminary data.</text>
</comment>
<dbReference type="AlphaFoldDB" id="A0A4R6FN09"/>
<gene>
    <name evidence="1" type="ORF">EV664_105184</name>
</gene>
<evidence type="ECO:0000313" key="2">
    <source>
        <dbReference type="Proteomes" id="UP000295493"/>
    </source>
</evidence>
<protein>
    <submittedName>
        <fullName evidence="1">Uncharacterized protein</fullName>
    </submittedName>
</protein>
<proteinExistence type="predicted"/>
<sequence length="95" mass="10361">MSEQAKPVAEKRHMTDAEEFDRIWAVCQAAEIVGFERLAKAAGMNPRTFRSHTNVERTMPDTTLIAAANGLDAICADLQARASKMRKLAGVDGAE</sequence>
<dbReference type="EMBL" id="SNWD01000005">
    <property type="protein sequence ID" value="TDN82986.1"/>
    <property type="molecule type" value="Genomic_DNA"/>
</dbReference>